<dbReference type="InterPro" id="IPR045843">
    <property type="entry name" value="IND-like"/>
</dbReference>
<sequence length="304" mass="33591">MMDGVSCDDLTSICNCIGIPSGISVNHCLEEHECVSGAVSSKSGIMNEALLISSLNPQEIIWDQRMGAYGDFLEQKEDIFLSASAGKNPALLLPLPFTASNSSDLEAPVENYHDSFCNQRMETEHPRCSTPNPAMRKFKKAKVRCSEPGSIDFRREGGEEVDGEAIAQLKEIIYTAAALRPVILGVEEMVEKPKRKNLKISNDPQTAAARHRRERISNRLRVLQRLVPGGRKMDTASMLDEAANYLKFLKAQITDLETLGHEDRNLGLQRGGGVNCGYDMLPFPVPFNYFSSAKQSCIFALPKP</sequence>
<evidence type="ECO:0000256" key="4">
    <source>
        <dbReference type="ARBA" id="ARBA00023163"/>
    </source>
</evidence>
<dbReference type="GO" id="GO:0005634">
    <property type="term" value="C:nucleus"/>
    <property type="evidence" value="ECO:0007669"/>
    <property type="project" value="UniProtKB-SubCell"/>
</dbReference>
<dbReference type="CDD" id="cd11454">
    <property type="entry name" value="bHLH_AtIND_like"/>
    <property type="match status" value="1"/>
</dbReference>
<keyword evidence="4" id="KW-0804">Transcription</keyword>
<dbReference type="EMBL" id="JBBWWQ010000018">
    <property type="protein sequence ID" value="KAK8921014.1"/>
    <property type="molecule type" value="Genomic_DNA"/>
</dbReference>
<comment type="subcellular location">
    <subcellularLocation>
        <location evidence="1">Nucleus</location>
    </subcellularLocation>
</comment>
<evidence type="ECO:0000256" key="1">
    <source>
        <dbReference type="ARBA" id="ARBA00004123"/>
    </source>
</evidence>
<dbReference type="PANTHER" id="PTHR45914:SF12">
    <property type="entry name" value="TRANSCRIPTION FACTOR BHLH87"/>
    <property type="match status" value="1"/>
</dbReference>
<dbReference type="SMART" id="SM00353">
    <property type="entry name" value="HLH"/>
    <property type="match status" value="1"/>
</dbReference>
<dbReference type="InterPro" id="IPR036638">
    <property type="entry name" value="HLH_DNA-bd_sf"/>
</dbReference>
<keyword evidence="8" id="KW-1185">Reference proteome</keyword>
<dbReference type="InterPro" id="IPR011598">
    <property type="entry name" value="bHLH_dom"/>
</dbReference>
<evidence type="ECO:0000256" key="2">
    <source>
        <dbReference type="ARBA" id="ARBA00005510"/>
    </source>
</evidence>
<gene>
    <name evidence="7" type="primary">BHLH87</name>
    <name evidence="7" type="ORF">KSP39_PZI019983</name>
</gene>
<protein>
    <submittedName>
        <fullName evidence="7">Transcription factor bHLH87</fullName>
    </submittedName>
</protein>
<dbReference type="PANTHER" id="PTHR45914">
    <property type="entry name" value="TRANSCRIPTION FACTOR HEC3-RELATED"/>
    <property type="match status" value="1"/>
</dbReference>
<keyword evidence="5" id="KW-0539">Nucleus</keyword>
<dbReference type="SUPFAM" id="SSF47459">
    <property type="entry name" value="HLH, helix-loop-helix DNA-binding domain"/>
    <property type="match status" value="1"/>
</dbReference>
<evidence type="ECO:0000313" key="7">
    <source>
        <dbReference type="EMBL" id="KAK8921014.1"/>
    </source>
</evidence>
<organism evidence="7 8">
    <name type="scientific">Platanthera zijinensis</name>
    <dbReference type="NCBI Taxonomy" id="2320716"/>
    <lineage>
        <taxon>Eukaryota</taxon>
        <taxon>Viridiplantae</taxon>
        <taxon>Streptophyta</taxon>
        <taxon>Embryophyta</taxon>
        <taxon>Tracheophyta</taxon>
        <taxon>Spermatophyta</taxon>
        <taxon>Magnoliopsida</taxon>
        <taxon>Liliopsida</taxon>
        <taxon>Asparagales</taxon>
        <taxon>Orchidaceae</taxon>
        <taxon>Orchidoideae</taxon>
        <taxon>Orchideae</taxon>
        <taxon>Orchidinae</taxon>
        <taxon>Platanthera</taxon>
    </lineage>
</organism>
<dbReference type="PROSITE" id="PS50888">
    <property type="entry name" value="BHLH"/>
    <property type="match status" value="1"/>
</dbReference>
<comment type="similarity">
    <text evidence="2">Belongs to the bHLH protein family.</text>
</comment>
<accession>A0AAP0AYZ2</accession>
<name>A0AAP0AYZ2_9ASPA</name>
<dbReference type="Pfam" id="PF00010">
    <property type="entry name" value="HLH"/>
    <property type="match status" value="1"/>
</dbReference>
<evidence type="ECO:0000256" key="3">
    <source>
        <dbReference type="ARBA" id="ARBA00023015"/>
    </source>
</evidence>
<dbReference type="GO" id="GO:0046983">
    <property type="term" value="F:protein dimerization activity"/>
    <property type="evidence" value="ECO:0007669"/>
    <property type="project" value="InterPro"/>
</dbReference>
<dbReference type="Proteomes" id="UP001418222">
    <property type="component" value="Unassembled WGS sequence"/>
</dbReference>
<feature type="domain" description="BHLH" evidence="6">
    <location>
        <begin position="200"/>
        <end position="249"/>
    </location>
</feature>
<reference evidence="7 8" key="1">
    <citation type="journal article" date="2022" name="Nat. Plants">
        <title>Genomes of leafy and leafless Platanthera orchids illuminate the evolution of mycoheterotrophy.</title>
        <authorList>
            <person name="Li M.H."/>
            <person name="Liu K.W."/>
            <person name="Li Z."/>
            <person name="Lu H.C."/>
            <person name="Ye Q.L."/>
            <person name="Zhang D."/>
            <person name="Wang J.Y."/>
            <person name="Li Y.F."/>
            <person name="Zhong Z.M."/>
            <person name="Liu X."/>
            <person name="Yu X."/>
            <person name="Liu D.K."/>
            <person name="Tu X.D."/>
            <person name="Liu B."/>
            <person name="Hao Y."/>
            <person name="Liao X.Y."/>
            <person name="Jiang Y.T."/>
            <person name="Sun W.H."/>
            <person name="Chen J."/>
            <person name="Chen Y.Q."/>
            <person name="Ai Y."/>
            <person name="Zhai J.W."/>
            <person name="Wu S.S."/>
            <person name="Zhou Z."/>
            <person name="Hsiao Y.Y."/>
            <person name="Wu W.L."/>
            <person name="Chen Y.Y."/>
            <person name="Lin Y.F."/>
            <person name="Hsu J.L."/>
            <person name="Li C.Y."/>
            <person name="Wang Z.W."/>
            <person name="Zhao X."/>
            <person name="Zhong W.Y."/>
            <person name="Ma X.K."/>
            <person name="Ma L."/>
            <person name="Huang J."/>
            <person name="Chen G.Z."/>
            <person name="Huang M.Z."/>
            <person name="Huang L."/>
            <person name="Peng D.H."/>
            <person name="Luo Y.B."/>
            <person name="Zou S.Q."/>
            <person name="Chen S.P."/>
            <person name="Lan S."/>
            <person name="Tsai W.C."/>
            <person name="Van de Peer Y."/>
            <person name="Liu Z.J."/>
        </authorList>
    </citation>
    <scope>NUCLEOTIDE SEQUENCE [LARGE SCALE GENOMIC DNA]</scope>
    <source>
        <strain evidence="7">Lor287</strain>
    </source>
</reference>
<evidence type="ECO:0000259" key="6">
    <source>
        <dbReference type="PROSITE" id="PS50888"/>
    </source>
</evidence>
<evidence type="ECO:0000256" key="5">
    <source>
        <dbReference type="ARBA" id="ARBA00023242"/>
    </source>
</evidence>
<evidence type="ECO:0000313" key="8">
    <source>
        <dbReference type="Proteomes" id="UP001418222"/>
    </source>
</evidence>
<dbReference type="AlphaFoldDB" id="A0AAP0AYZ2"/>
<comment type="caution">
    <text evidence="7">The sequence shown here is derived from an EMBL/GenBank/DDBJ whole genome shotgun (WGS) entry which is preliminary data.</text>
</comment>
<dbReference type="Gene3D" id="4.10.280.10">
    <property type="entry name" value="Helix-loop-helix DNA-binding domain"/>
    <property type="match status" value="1"/>
</dbReference>
<dbReference type="GO" id="GO:0003700">
    <property type="term" value="F:DNA-binding transcription factor activity"/>
    <property type="evidence" value="ECO:0007669"/>
    <property type="project" value="InterPro"/>
</dbReference>
<proteinExistence type="inferred from homology"/>
<keyword evidence="3" id="KW-0805">Transcription regulation</keyword>